<protein>
    <recommendedName>
        <fullName evidence="2">Plasmid pRiA4b Orf3-like domain-containing protein</fullName>
    </recommendedName>
</protein>
<dbReference type="InterPro" id="IPR012912">
    <property type="entry name" value="Plasmid_pRiA4b_Orf3-like"/>
</dbReference>
<dbReference type="GeneID" id="14912264"/>
<organism evidence="3 4">
    <name type="scientific">Acanthamoeba castellanii (strain ATCC 30010 / Neff)</name>
    <dbReference type="NCBI Taxonomy" id="1257118"/>
    <lineage>
        <taxon>Eukaryota</taxon>
        <taxon>Amoebozoa</taxon>
        <taxon>Discosea</taxon>
        <taxon>Longamoebia</taxon>
        <taxon>Centramoebida</taxon>
        <taxon>Acanthamoebidae</taxon>
        <taxon>Acanthamoeba</taxon>
    </lineage>
</organism>
<evidence type="ECO:0000256" key="1">
    <source>
        <dbReference type="SAM" id="MobiDB-lite"/>
    </source>
</evidence>
<evidence type="ECO:0000313" key="4">
    <source>
        <dbReference type="Proteomes" id="UP000011083"/>
    </source>
</evidence>
<dbReference type="KEGG" id="acan:ACA1_361880"/>
<accession>L8GHS7</accession>
<dbReference type="Gene3D" id="3.10.290.30">
    <property type="entry name" value="MM3350-like"/>
    <property type="match status" value="1"/>
</dbReference>
<feature type="non-terminal residue" evidence="3">
    <location>
        <position position="1"/>
    </location>
</feature>
<feature type="region of interest" description="Disordered" evidence="1">
    <location>
        <begin position="181"/>
        <end position="203"/>
    </location>
</feature>
<dbReference type="EMBL" id="KB008147">
    <property type="protein sequence ID" value="ELR11746.1"/>
    <property type="molecule type" value="Genomic_DNA"/>
</dbReference>
<dbReference type="InterPro" id="IPR024047">
    <property type="entry name" value="MM3350-like_sf"/>
</dbReference>
<dbReference type="RefSeq" id="XP_004333759.1">
    <property type="nucleotide sequence ID" value="XM_004333711.1"/>
</dbReference>
<dbReference type="Pfam" id="PF07929">
    <property type="entry name" value="PRiA4_ORF3"/>
    <property type="match status" value="1"/>
</dbReference>
<dbReference type="Proteomes" id="UP000011083">
    <property type="component" value="Unassembled WGS sequence"/>
</dbReference>
<dbReference type="AlphaFoldDB" id="L8GHS7"/>
<evidence type="ECO:0000259" key="2">
    <source>
        <dbReference type="Pfam" id="PF07929"/>
    </source>
</evidence>
<name>L8GHS7_ACACF</name>
<reference evidence="3 4" key="1">
    <citation type="journal article" date="2013" name="Genome Biol.">
        <title>Genome of Acanthamoeba castellanii highlights extensive lateral gene transfer and early evolution of tyrosine kinase signaling.</title>
        <authorList>
            <person name="Clarke M."/>
            <person name="Lohan A.J."/>
            <person name="Liu B."/>
            <person name="Lagkouvardos I."/>
            <person name="Roy S."/>
            <person name="Zafar N."/>
            <person name="Bertelli C."/>
            <person name="Schilde C."/>
            <person name="Kianianmomeni A."/>
            <person name="Burglin T.R."/>
            <person name="Frech C."/>
            <person name="Turcotte B."/>
            <person name="Kopec K.O."/>
            <person name="Synnott J.M."/>
            <person name="Choo C."/>
            <person name="Paponov I."/>
            <person name="Finkler A."/>
            <person name="Soon Heng Tan C."/>
            <person name="Hutchins A.P."/>
            <person name="Weinmeier T."/>
            <person name="Rattei T."/>
            <person name="Chu J.S."/>
            <person name="Gimenez G."/>
            <person name="Irimia M."/>
            <person name="Rigden D.J."/>
            <person name="Fitzpatrick D.A."/>
            <person name="Lorenzo-Morales J."/>
            <person name="Bateman A."/>
            <person name="Chiu C.H."/>
            <person name="Tang P."/>
            <person name="Hegemann P."/>
            <person name="Fromm H."/>
            <person name="Raoult D."/>
            <person name="Greub G."/>
            <person name="Miranda-Saavedra D."/>
            <person name="Chen N."/>
            <person name="Nash P."/>
            <person name="Ginger M.L."/>
            <person name="Horn M."/>
            <person name="Schaap P."/>
            <person name="Caler L."/>
            <person name="Loftus B."/>
        </authorList>
    </citation>
    <scope>NUCLEOTIDE SEQUENCE [LARGE SCALE GENOMIC DNA]</scope>
    <source>
        <strain evidence="3 4">Neff</strain>
    </source>
</reference>
<dbReference type="VEuPathDB" id="AmoebaDB:ACA1_361880"/>
<dbReference type="SUPFAM" id="SSF159941">
    <property type="entry name" value="MM3350-like"/>
    <property type="match status" value="1"/>
</dbReference>
<keyword evidence="4" id="KW-1185">Reference proteome</keyword>
<evidence type="ECO:0000313" key="3">
    <source>
        <dbReference type="EMBL" id="ELR11746.1"/>
    </source>
</evidence>
<gene>
    <name evidence="3" type="ORF">ACA1_361880</name>
</gene>
<feature type="compositionally biased region" description="Low complexity" evidence="1">
    <location>
        <begin position="181"/>
        <end position="197"/>
    </location>
</feature>
<sequence>MPLAKLHKTLQTVMGWEDTQKYTFLTGDGVPIAKYNKDDIPCLSDSKIRLAYIVKDPGDELYYQYGEWIHRLLVETIGAPRRNIPSTRVISGTGQCPPDDSTPFSYAAGVTSLGGETRPFSVDGVNAQLMAGQTFYMRIPASASKEHEEFVCLRAMRTPVNILAAPAANLDPVTSSSAAAAEAASISSATRSSMNSATYSAPT</sequence>
<feature type="domain" description="Plasmid pRiA4b Orf3-like" evidence="2">
    <location>
        <begin position="2"/>
        <end position="102"/>
    </location>
</feature>
<proteinExistence type="predicted"/>